<dbReference type="InterPro" id="IPR045851">
    <property type="entry name" value="AMP-bd_C_sf"/>
</dbReference>
<dbReference type="GO" id="GO:0016874">
    <property type="term" value="F:ligase activity"/>
    <property type="evidence" value="ECO:0007669"/>
    <property type="project" value="UniProtKB-KW"/>
</dbReference>
<dbReference type="EMBL" id="LNIX01000012">
    <property type="protein sequence ID" value="OXA48383.1"/>
    <property type="molecule type" value="Genomic_DNA"/>
</dbReference>
<keyword evidence="3" id="KW-0436">Ligase</keyword>
<evidence type="ECO:0000313" key="3">
    <source>
        <dbReference type="EMBL" id="OXA48383.1"/>
    </source>
</evidence>
<dbReference type="SUPFAM" id="SSF56801">
    <property type="entry name" value="Acetyl-CoA synthetase-like"/>
    <property type="match status" value="1"/>
</dbReference>
<dbReference type="Gene3D" id="1.10.287.70">
    <property type="match status" value="1"/>
</dbReference>
<feature type="domain" description="AMP-binding enzyme C-terminal" evidence="2">
    <location>
        <begin position="427"/>
        <end position="463"/>
    </location>
</feature>
<evidence type="ECO:0000256" key="1">
    <source>
        <dbReference type="SAM" id="Phobius"/>
    </source>
</evidence>
<feature type="transmembrane region" description="Helical" evidence="1">
    <location>
        <begin position="214"/>
        <end position="233"/>
    </location>
</feature>
<evidence type="ECO:0000313" key="4">
    <source>
        <dbReference type="Proteomes" id="UP000198287"/>
    </source>
</evidence>
<keyword evidence="1" id="KW-1133">Transmembrane helix</keyword>
<evidence type="ECO:0000259" key="2">
    <source>
        <dbReference type="Pfam" id="PF13193"/>
    </source>
</evidence>
<dbReference type="InterPro" id="IPR025110">
    <property type="entry name" value="AMP-bd_C"/>
</dbReference>
<accession>A0A226DT42</accession>
<dbReference type="Proteomes" id="UP000198287">
    <property type="component" value="Unassembled WGS sequence"/>
</dbReference>
<comment type="caution">
    <text evidence="3">The sequence shown here is derived from an EMBL/GenBank/DDBJ whole genome shotgun (WGS) entry which is preliminary data.</text>
</comment>
<keyword evidence="1" id="KW-0472">Membrane</keyword>
<keyword evidence="4" id="KW-1185">Reference proteome</keyword>
<gene>
    <name evidence="3" type="ORF">Fcan01_17168</name>
</gene>
<dbReference type="Pfam" id="PF13193">
    <property type="entry name" value="AMP-binding_C"/>
    <property type="match status" value="1"/>
</dbReference>
<organism evidence="3 4">
    <name type="scientific">Folsomia candida</name>
    <name type="common">Springtail</name>
    <dbReference type="NCBI Taxonomy" id="158441"/>
    <lineage>
        <taxon>Eukaryota</taxon>
        <taxon>Metazoa</taxon>
        <taxon>Ecdysozoa</taxon>
        <taxon>Arthropoda</taxon>
        <taxon>Hexapoda</taxon>
        <taxon>Collembola</taxon>
        <taxon>Entomobryomorpha</taxon>
        <taxon>Isotomoidea</taxon>
        <taxon>Isotomidae</taxon>
        <taxon>Proisotominae</taxon>
        <taxon>Folsomia</taxon>
    </lineage>
</organism>
<keyword evidence="1" id="KW-0812">Transmembrane</keyword>
<sequence length="465" mass="52994">MAAQSGNGFDFCGFTKWRQFSADTISCEKKGTAPLLNVFLHSSSAECWRFLGADDIPQGGSPFDRKKNLTSFQLYLFNEILTKCNKTDCKSRGEIDWIYQHPSVAMTSGDWHNGKQLPVGWIGNQFLTCFTQRFLTFEFYLTPFQPELWTCLLVWIVLIVSSLTIFTIYGGCATKSIVSAGTSGYKSFSPWFLVLSTIFEKSTPVPRKLQRKTFYRLVFGIWAVSAILFTNSYTGGMISTLNAPLPEVRMENWNHVIRDCDEAGMGVSAKTINILSWMNSTGISKYWEDVTSIEGLFEGILTPEILLLNPKHGRELKDLSERNKSKTTDEIDELIRKEVLKCGKTLWISGSDEVLSEYEYLLRNYPRNRWKKSRDMLTPISSRLMFERLDKSSVPKHFQSLIETGIWRRLEEEKRARDLSLRVAPAELEDILRQHPDIADVAVIGIPHEKLGGAPRAYVMPKAKN</sequence>
<name>A0A226DT42_FOLCA</name>
<protein>
    <submittedName>
        <fullName evidence="3">4-coumarate--CoA ligase-like 2</fullName>
    </submittedName>
</protein>
<dbReference type="AlphaFoldDB" id="A0A226DT42"/>
<reference evidence="3 4" key="1">
    <citation type="submission" date="2015-12" db="EMBL/GenBank/DDBJ databases">
        <title>The genome of Folsomia candida.</title>
        <authorList>
            <person name="Faddeeva A."/>
            <person name="Derks M.F."/>
            <person name="Anvar Y."/>
            <person name="Smit S."/>
            <person name="Van Straalen N."/>
            <person name="Roelofs D."/>
        </authorList>
    </citation>
    <scope>NUCLEOTIDE SEQUENCE [LARGE SCALE GENOMIC DNA]</scope>
    <source>
        <strain evidence="3 4">VU population</strain>
        <tissue evidence="3">Whole body</tissue>
    </source>
</reference>
<feature type="transmembrane region" description="Helical" evidence="1">
    <location>
        <begin position="152"/>
        <end position="172"/>
    </location>
</feature>
<dbReference type="Gene3D" id="3.30.300.30">
    <property type="match status" value="1"/>
</dbReference>
<proteinExistence type="predicted"/>
<dbReference type="STRING" id="158441.A0A226DT42"/>